<comment type="caution">
    <text evidence="1">The sequence shown here is derived from an EMBL/GenBank/DDBJ whole genome shotgun (WGS) entry which is preliminary data.</text>
</comment>
<evidence type="ECO:0000313" key="1">
    <source>
        <dbReference type="EMBL" id="MDH2387647.1"/>
    </source>
</evidence>
<dbReference type="RefSeq" id="WP_279925873.1">
    <property type="nucleotide sequence ID" value="NZ_JARWBG010000002.1"/>
</dbReference>
<dbReference type="EMBL" id="JARWBG010000002">
    <property type="protein sequence ID" value="MDH2387647.1"/>
    <property type="molecule type" value="Genomic_DNA"/>
</dbReference>
<sequence>MPRRSAVDSAVLARCGICAALVPHDDTETGTFVCFDGDGHEQIASRRSCSDVVACYLRTGDPITWQRLGGSLPVGIEPPPGAPVVKCHCCDVAARVDDLDIARELDDIDGVWFSSVVCADENACYDRQMLYPYRPELSE</sequence>
<organism evidence="1 2">
    <name type="scientific">Streptomyces chengmaiensis</name>
    <dbReference type="NCBI Taxonomy" id="3040919"/>
    <lineage>
        <taxon>Bacteria</taxon>
        <taxon>Bacillati</taxon>
        <taxon>Actinomycetota</taxon>
        <taxon>Actinomycetes</taxon>
        <taxon>Kitasatosporales</taxon>
        <taxon>Streptomycetaceae</taxon>
        <taxon>Streptomyces</taxon>
    </lineage>
</organism>
<name>A0ABT6HH85_9ACTN</name>
<evidence type="ECO:0000313" key="2">
    <source>
        <dbReference type="Proteomes" id="UP001223144"/>
    </source>
</evidence>
<gene>
    <name evidence="1" type="ORF">QCN29_02350</name>
</gene>
<dbReference type="Proteomes" id="UP001223144">
    <property type="component" value="Unassembled WGS sequence"/>
</dbReference>
<reference evidence="1 2" key="1">
    <citation type="submission" date="2023-04" db="EMBL/GenBank/DDBJ databases">
        <title>Streptomyces chengmaiensis sp. nov. isolated from the stem of mangrove plant in Hainan.</title>
        <authorList>
            <person name="Huang X."/>
            <person name="Zhou S."/>
            <person name="Chu X."/>
            <person name="Xie Y."/>
            <person name="Lin Y."/>
        </authorList>
    </citation>
    <scope>NUCLEOTIDE SEQUENCE [LARGE SCALE GENOMIC DNA]</scope>
    <source>
        <strain evidence="1 2">HNM0663</strain>
    </source>
</reference>
<keyword evidence="2" id="KW-1185">Reference proteome</keyword>
<proteinExistence type="predicted"/>
<accession>A0ABT6HH85</accession>
<protein>
    <submittedName>
        <fullName evidence="1">Uncharacterized protein</fullName>
    </submittedName>
</protein>